<dbReference type="Gene3D" id="3.30.470.10">
    <property type="match status" value="1"/>
</dbReference>
<gene>
    <name evidence="14" type="ORF">HH303_06825</name>
</gene>
<dbReference type="AlphaFoldDB" id="A0A7Y0HF38"/>
<evidence type="ECO:0000256" key="8">
    <source>
        <dbReference type="ARBA" id="ARBA00014472"/>
    </source>
</evidence>
<comment type="cofactor">
    <cofactor evidence="1">
        <name>pyridoxal 5'-phosphate</name>
        <dbReference type="ChEBI" id="CHEBI:597326"/>
    </cofactor>
</comment>
<protein>
    <recommendedName>
        <fullName evidence="8">Probable branched-chain-amino-acid aminotransferase</fullName>
        <ecNumber evidence="7">2.6.1.42</ecNumber>
    </recommendedName>
</protein>
<evidence type="ECO:0000256" key="11">
    <source>
        <dbReference type="ARBA" id="ARBA00048212"/>
    </source>
</evidence>
<dbReference type="GO" id="GO:0009082">
    <property type="term" value="P:branched-chain amino acid biosynthetic process"/>
    <property type="evidence" value="ECO:0007669"/>
    <property type="project" value="UniProtKB-KW"/>
</dbReference>
<keyword evidence="15" id="KW-1185">Reference proteome</keyword>
<comment type="catalytic activity">
    <reaction evidence="11">
        <text>L-valine + 2-oxoglutarate = 3-methyl-2-oxobutanoate + L-glutamate</text>
        <dbReference type="Rhea" id="RHEA:24813"/>
        <dbReference type="ChEBI" id="CHEBI:11851"/>
        <dbReference type="ChEBI" id="CHEBI:16810"/>
        <dbReference type="ChEBI" id="CHEBI:29985"/>
        <dbReference type="ChEBI" id="CHEBI:57762"/>
        <dbReference type="EC" id="2.6.1.42"/>
    </reaction>
</comment>
<dbReference type="Proteomes" id="UP000539372">
    <property type="component" value="Unassembled WGS sequence"/>
</dbReference>
<comment type="similarity">
    <text evidence="6">Belongs to the class-IV pyridoxal-phosphate-dependent aminotransferase family.</text>
</comment>
<evidence type="ECO:0000256" key="12">
    <source>
        <dbReference type="ARBA" id="ARBA00048798"/>
    </source>
</evidence>
<comment type="caution">
    <text evidence="14">The sequence shown here is derived from an EMBL/GenBank/DDBJ whole genome shotgun (WGS) entry which is preliminary data.</text>
</comment>
<sequence>MDTGSHAHGENPKNATVKIYVNGRILPRPEAVVSVFDSGFLLGDGVWEGIRLHNGKLAFIDRHLERLYEGAKAIDLDVGMTPDELHETILQTCRANDMDSGVHIRLVVTRGLKTTPYQSPRANIGKATVVIIPEWKQPNTAVLDTGLRLHTVHVHRGAPDVQDPGWNSLSKLNCISACIQAEKAGADEALMLDPQGFVATCNSTHFFIVRKGEVLTSSGLYCLAGITRGNVLRVAAEMGIPARETTFPLTKVYSADEAFVTGTFAGLIPVRDVDGRTIGIGGLGPITKKLRQGYYDLIARECPPSEIAV</sequence>
<reference evidence="14 15" key="1">
    <citation type="submission" date="2020-04" db="EMBL/GenBank/DDBJ databases">
        <title>Rhodospirillaceae bacterium KN72 isolated from deep sea.</title>
        <authorList>
            <person name="Zhang D.-C."/>
        </authorList>
    </citation>
    <scope>NUCLEOTIDE SEQUENCE [LARGE SCALE GENOMIC DNA]</scope>
    <source>
        <strain evidence="14 15">KN72</strain>
    </source>
</reference>
<evidence type="ECO:0000256" key="1">
    <source>
        <dbReference type="ARBA" id="ARBA00001933"/>
    </source>
</evidence>
<dbReference type="PANTHER" id="PTHR42743">
    <property type="entry name" value="AMINO-ACID AMINOTRANSFERASE"/>
    <property type="match status" value="1"/>
</dbReference>
<keyword evidence="9" id="KW-0663">Pyridoxal phosphate</keyword>
<comment type="pathway">
    <text evidence="4">Amino-acid biosynthesis; L-valine biosynthesis; L-valine from pyruvate: step 4/4.</text>
</comment>
<keyword evidence="10" id="KW-0100">Branched-chain amino acid biosynthesis</keyword>
<evidence type="ECO:0000256" key="7">
    <source>
        <dbReference type="ARBA" id="ARBA00013053"/>
    </source>
</evidence>
<comment type="catalytic activity">
    <reaction evidence="13">
        <text>L-leucine + 2-oxoglutarate = 4-methyl-2-oxopentanoate + L-glutamate</text>
        <dbReference type="Rhea" id="RHEA:18321"/>
        <dbReference type="ChEBI" id="CHEBI:16810"/>
        <dbReference type="ChEBI" id="CHEBI:17865"/>
        <dbReference type="ChEBI" id="CHEBI:29985"/>
        <dbReference type="ChEBI" id="CHEBI:57427"/>
        <dbReference type="EC" id="2.6.1.42"/>
    </reaction>
</comment>
<evidence type="ECO:0000313" key="14">
    <source>
        <dbReference type="EMBL" id="NMM44183.1"/>
    </source>
</evidence>
<dbReference type="InterPro" id="IPR001544">
    <property type="entry name" value="Aminotrans_IV"/>
</dbReference>
<accession>A0A7Y0HF38</accession>
<dbReference type="EC" id="2.6.1.42" evidence="7"/>
<comment type="pathway">
    <text evidence="5">Amino-acid biosynthesis; L-leucine biosynthesis; L-leucine from 3-methyl-2-oxobutanoate: step 4/4.</text>
</comment>
<dbReference type="GO" id="GO:0008652">
    <property type="term" value="P:amino acid biosynthetic process"/>
    <property type="evidence" value="ECO:0007669"/>
    <property type="project" value="UniProtKB-ARBA"/>
</dbReference>
<organism evidence="14 15">
    <name type="scientific">Pacificispira spongiicola</name>
    <dbReference type="NCBI Taxonomy" id="2729598"/>
    <lineage>
        <taxon>Bacteria</taxon>
        <taxon>Pseudomonadati</taxon>
        <taxon>Pseudomonadota</taxon>
        <taxon>Alphaproteobacteria</taxon>
        <taxon>Rhodospirillales</taxon>
        <taxon>Rhodospirillaceae</taxon>
        <taxon>Pacificispira</taxon>
    </lineage>
</organism>
<dbReference type="PANTHER" id="PTHR42743:SF11">
    <property type="entry name" value="AMINODEOXYCHORISMATE LYASE"/>
    <property type="match status" value="1"/>
</dbReference>
<keyword evidence="10" id="KW-0028">Amino-acid biosynthesis</keyword>
<proteinExistence type="inferred from homology"/>
<dbReference type="InterPro" id="IPR050571">
    <property type="entry name" value="Class-IV_PLP-Dep_Aminotrnsfr"/>
</dbReference>
<evidence type="ECO:0000256" key="10">
    <source>
        <dbReference type="ARBA" id="ARBA00023304"/>
    </source>
</evidence>
<comment type="catalytic activity">
    <reaction evidence="12">
        <text>L-isoleucine + 2-oxoglutarate = (S)-3-methyl-2-oxopentanoate + L-glutamate</text>
        <dbReference type="Rhea" id="RHEA:24801"/>
        <dbReference type="ChEBI" id="CHEBI:16810"/>
        <dbReference type="ChEBI" id="CHEBI:29985"/>
        <dbReference type="ChEBI" id="CHEBI:35146"/>
        <dbReference type="ChEBI" id="CHEBI:58045"/>
        <dbReference type="EC" id="2.6.1.42"/>
    </reaction>
</comment>
<dbReference type="SUPFAM" id="SSF56752">
    <property type="entry name" value="D-aminoacid aminotransferase-like PLP-dependent enzymes"/>
    <property type="match status" value="1"/>
</dbReference>
<evidence type="ECO:0000256" key="2">
    <source>
        <dbReference type="ARBA" id="ARBA00003109"/>
    </source>
</evidence>
<dbReference type="RefSeq" id="WP_169624484.1">
    <property type="nucleotide sequence ID" value="NZ_JABBNT010000002.1"/>
</dbReference>
<evidence type="ECO:0000256" key="3">
    <source>
        <dbReference type="ARBA" id="ARBA00004824"/>
    </source>
</evidence>
<dbReference type="FunFam" id="3.20.10.10:FF:000002">
    <property type="entry name" value="D-alanine aminotransferase"/>
    <property type="match status" value="1"/>
</dbReference>
<dbReference type="EMBL" id="JABBNT010000002">
    <property type="protein sequence ID" value="NMM44183.1"/>
    <property type="molecule type" value="Genomic_DNA"/>
</dbReference>
<evidence type="ECO:0000256" key="13">
    <source>
        <dbReference type="ARBA" id="ARBA00049229"/>
    </source>
</evidence>
<dbReference type="InterPro" id="IPR043132">
    <property type="entry name" value="BCAT-like_C"/>
</dbReference>
<keyword evidence="14" id="KW-0032">Aminotransferase</keyword>
<comment type="pathway">
    <text evidence="3">Amino-acid biosynthesis; L-isoleucine biosynthesis; L-isoleucine from 2-oxobutanoate: step 4/4.</text>
</comment>
<evidence type="ECO:0000256" key="5">
    <source>
        <dbReference type="ARBA" id="ARBA00005072"/>
    </source>
</evidence>
<evidence type="ECO:0000256" key="6">
    <source>
        <dbReference type="ARBA" id="ARBA00009320"/>
    </source>
</evidence>
<keyword evidence="14" id="KW-0808">Transferase</keyword>
<name>A0A7Y0HF38_9PROT</name>
<evidence type="ECO:0000256" key="4">
    <source>
        <dbReference type="ARBA" id="ARBA00004931"/>
    </source>
</evidence>
<dbReference type="InterPro" id="IPR036038">
    <property type="entry name" value="Aminotransferase-like"/>
</dbReference>
<dbReference type="GO" id="GO:0004084">
    <property type="term" value="F:branched-chain-amino-acid transaminase activity"/>
    <property type="evidence" value="ECO:0007669"/>
    <property type="project" value="UniProtKB-EC"/>
</dbReference>
<comment type="function">
    <text evidence="2">Acts on leucine, isoleucine and valine.</text>
</comment>
<dbReference type="Gene3D" id="3.20.10.10">
    <property type="entry name" value="D-amino Acid Aminotransferase, subunit A, domain 2"/>
    <property type="match status" value="1"/>
</dbReference>
<evidence type="ECO:0000313" key="15">
    <source>
        <dbReference type="Proteomes" id="UP000539372"/>
    </source>
</evidence>
<dbReference type="Pfam" id="PF01063">
    <property type="entry name" value="Aminotran_4"/>
    <property type="match status" value="1"/>
</dbReference>
<dbReference type="InterPro" id="IPR043131">
    <property type="entry name" value="BCAT-like_N"/>
</dbReference>
<evidence type="ECO:0000256" key="9">
    <source>
        <dbReference type="ARBA" id="ARBA00022898"/>
    </source>
</evidence>